<keyword evidence="2" id="KW-0732">Signal</keyword>
<evidence type="ECO:0000313" key="5">
    <source>
        <dbReference type="Proteomes" id="UP000018467"/>
    </source>
</evidence>
<dbReference type="SUPFAM" id="SSF56436">
    <property type="entry name" value="C-type lectin-like"/>
    <property type="match status" value="1"/>
</dbReference>
<dbReference type="PANTHER" id="PTHR22803">
    <property type="entry name" value="MANNOSE, PHOSPHOLIPASE, LECTIN RECEPTOR RELATED"/>
    <property type="match status" value="1"/>
</dbReference>
<dbReference type="PROSITE" id="PS50041">
    <property type="entry name" value="C_TYPE_LECTIN_2"/>
    <property type="match status" value="1"/>
</dbReference>
<feature type="chain" id="PRO_5017322274" evidence="2">
    <location>
        <begin position="19"/>
        <end position="182"/>
    </location>
</feature>
<reference evidence="4" key="3">
    <citation type="submission" date="2025-08" db="UniProtKB">
        <authorList>
            <consortium name="Ensembl"/>
        </authorList>
    </citation>
    <scope>IDENTIFICATION</scope>
</reference>
<keyword evidence="5" id="KW-1185">Reference proteome</keyword>
<organism evidence="4 5">
    <name type="scientific">Astyanax mexicanus</name>
    <name type="common">Blind cave fish</name>
    <name type="synonym">Astyanax fasciatus mexicanus</name>
    <dbReference type="NCBI Taxonomy" id="7994"/>
    <lineage>
        <taxon>Eukaryota</taxon>
        <taxon>Metazoa</taxon>
        <taxon>Chordata</taxon>
        <taxon>Craniata</taxon>
        <taxon>Vertebrata</taxon>
        <taxon>Euteleostomi</taxon>
        <taxon>Actinopterygii</taxon>
        <taxon>Neopterygii</taxon>
        <taxon>Teleostei</taxon>
        <taxon>Ostariophysi</taxon>
        <taxon>Characiformes</taxon>
        <taxon>Characoidei</taxon>
        <taxon>Acestrorhamphidae</taxon>
        <taxon>Acestrorhamphinae</taxon>
        <taxon>Astyanax</taxon>
    </lineage>
</organism>
<reference evidence="5" key="1">
    <citation type="submission" date="2013-03" db="EMBL/GenBank/DDBJ databases">
        <authorList>
            <person name="Jeffery W."/>
            <person name="Warren W."/>
            <person name="Wilson R.K."/>
        </authorList>
    </citation>
    <scope>NUCLEOTIDE SEQUENCE</scope>
    <source>
        <strain evidence="5">female</strain>
    </source>
</reference>
<dbReference type="InterPro" id="IPR002353">
    <property type="entry name" value="AntifreezeII"/>
</dbReference>
<reference evidence="4" key="4">
    <citation type="submission" date="2025-09" db="UniProtKB">
        <authorList>
            <consortium name="Ensembl"/>
        </authorList>
    </citation>
    <scope>IDENTIFICATION</scope>
</reference>
<evidence type="ECO:0000256" key="2">
    <source>
        <dbReference type="SAM" id="SignalP"/>
    </source>
</evidence>
<protein>
    <submittedName>
        <fullName evidence="4">Lactose-binding lectin l-2-like</fullName>
    </submittedName>
</protein>
<accession>A0A3B1JIG1</accession>
<reference evidence="5" key="2">
    <citation type="journal article" date="2014" name="Nat. Commun.">
        <title>The cavefish genome reveals candidate genes for eye loss.</title>
        <authorList>
            <person name="McGaugh S.E."/>
            <person name="Gross J.B."/>
            <person name="Aken B."/>
            <person name="Blin M."/>
            <person name="Borowsky R."/>
            <person name="Chalopin D."/>
            <person name="Hinaux H."/>
            <person name="Jeffery W.R."/>
            <person name="Keene A."/>
            <person name="Ma L."/>
            <person name="Minx P."/>
            <person name="Murphy D."/>
            <person name="O'Quin K.E."/>
            <person name="Retaux S."/>
            <person name="Rohner N."/>
            <person name="Searle S.M."/>
            <person name="Stahl B.A."/>
            <person name="Tabin C."/>
            <person name="Volff J.N."/>
            <person name="Yoshizawa M."/>
            <person name="Warren W.C."/>
        </authorList>
    </citation>
    <scope>NUCLEOTIDE SEQUENCE [LARGE SCALE GENOMIC DNA]</scope>
    <source>
        <strain evidence="5">female</strain>
    </source>
</reference>
<evidence type="ECO:0000256" key="1">
    <source>
        <dbReference type="ARBA" id="ARBA00023157"/>
    </source>
</evidence>
<dbReference type="InterPro" id="IPR018378">
    <property type="entry name" value="C-type_lectin_CS"/>
</dbReference>
<dbReference type="Pfam" id="PF00059">
    <property type="entry name" value="Lectin_C"/>
    <property type="match status" value="1"/>
</dbReference>
<dbReference type="SMART" id="SM00034">
    <property type="entry name" value="CLECT"/>
    <property type="match status" value="1"/>
</dbReference>
<dbReference type="Proteomes" id="UP000018467">
    <property type="component" value="Unassembled WGS sequence"/>
</dbReference>
<dbReference type="InterPro" id="IPR016187">
    <property type="entry name" value="CTDL_fold"/>
</dbReference>
<evidence type="ECO:0000313" key="4">
    <source>
        <dbReference type="Ensembl" id="ENSAMXP00000041501.1"/>
    </source>
</evidence>
<dbReference type="AlphaFoldDB" id="A0A3B1JIG1"/>
<dbReference type="Bgee" id="ENSAMXG00000006248">
    <property type="expression patterns" value="Expressed in intestine and 5 other cell types or tissues"/>
</dbReference>
<dbReference type="PROSITE" id="PS00615">
    <property type="entry name" value="C_TYPE_LECTIN_1"/>
    <property type="match status" value="1"/>
</dbReference>
<keyword evidence="1" id="KW-1015">Disulfide bond</keyword>
<dbReference type="GeneTree" id="ENSGT01150000286973"/>
<feature type="signal peptide" evidence="2">
    <location>
        <begin position="1"/>
        <end position="18"/>
    </location>
</feature>
<dbReference type="InterPro" id="IPR016186">
    <property type="entry name" value="C-type_lectin-like/link_sf"/>
</dbReference>
<name>A0A3B1JIG1_ASTMX</name>
<dbReference type="PRINTS" id="PR00356">
    <property type="entry name" value="ANTIFREEZEII"/>
</dbReference>
<dbReference type="Ensembl" id="ENSAMXT00000046950.1">
    <property type="protein sequence ID" value="ENSAMXP00000041501.1"/>
    <property type="gene ID" value="ENSAMXG00000006248.2"/>
</dbReference>
<evidence type="ECO:0000259" key="3">
    <source>
        <dbReference type="PROSITE" id="PS50041"/>
    </source>
</evidence>
<dbReference type="Gene3D" id="3.10.100.10">
    <property type="entry name" value="Mannose-Binding Protein A, subunit A"/>
    <property type="match status" value="1"/>
</dbReference>
<dbReference type="InParanoid" id="A0A3B1JIG1"/>
<proteinExistence type="predicted"/>
<dbReference type="InterPro" id="IPR050111">
    <property type="entry name" value="C-type_lectin/snaclec_domain"/>
</dbReference>
<feature type="domain" description="C-type lectin" evidence="3">
    <location>
        <begin position="61"/>
        <end position="179"/>
    </location>
</feature>
<sequence length="182" mass="20918">MDHLVLICVLFMASSAIGLKITPVSEVDLNRLVMEQLKNPVKRTAEARHCQPSCPYGWVQFDGRCFSYFGYSMDWAAAEAYCINLGGNLASIHSENEYQVVKALVRAYDPKEQETWIGLSNCQKKNSWLWSDGNRYRYSKWNNKEPNHSSGECCVHINYGSQKDWNDIPCNKAYSFVCVRRL</sequence>
<dbReference type="InterPro" id="IPR001304">
    <property type="entry name" value="C-type_lectin-like"/>
</dbReference>